<protein>
    <submittedName>
        <fullName evidence="2">Uncharacterized protein</fullName>
    </submittedName>
</protein>
<organism evidence="2 3">
    <name type="scientific">Rhizoclosmatium globosum</name>
    <dbReference type="NCBI Taxonomy" id="329046"/>
    <lineage>
        <taxon>Eukaryota</taxon>
        <taxon>Fungi</taxon>
        <taxon>Fungi incertae sedis</taxon>
        <taxon>Chytridiomycota</taxon>
        <taxon>Chytridiomycota incertae sedis</taxon>
        <taxon>Chytridiomycetes</taxon>
        <taxon>Chytridiales</taxon>
        <taxon>Chytriomycetaceae</taxon>
        <taxon>Rhizoclosmatium</taxon>
    </lineage>
</organism>
<dbReference type="EMBL" id="MCGO01000001">
    <property type="protein sequence ID" value="ORY53872.1"/>
    <property type="molecule type" value="Genomic_DNA"/>
</dbReference>
<evidence type="ECO:0000256" key="1">
    <source>
        <dbReference type="SAM" id="MobiDB-lite"/>
    </source>
</evidence>
<feature type="compositionally biased region" description="Polar residues" evidence="1">
    <location>
        <begin position="13"/>
        <end position="26"/>
    </location>
</feature>
<proteinExistence type="predicted"/>
<comment type="caution">
    <text evidence="2">The sequence shown here is derived from an EMBL/GenBank/DDBJ whole genome shotgun (WGS) entry which is preliminary data.</text>
</comment>
<evidence type="ECO:0000313" key="3">
    <source>
        <dbReference type="Proteomes" id="UP000193642"/>
    </source>
</evidence>
<dbReference type="Proteomes" id="UP000193642">
    <property type="component" value="Unassembled WGS sequence"/>
</dbReference>
<accession>A0A1Y2D3L0</accession>
<dbReference type="InterPro" id="IPR018608">
    <property type="entry name" value="Gti1/Pac2"/>
</dbReference>
<dbReference type="PANTHER" id="PTHR28027">
    <property type="entry name" value="TRANSCRIPTIONAL REGULATOR MIT1"/>
    <property type="match status" value="1"/>
</dbReference>
<keyword evidence="3" id="KW-1185">Reference proteome</keyword>
<dbReference type="GO" id="GO:0003677">
    <property type="term" value="F:DNA binding"/>
    <property type="evidence" value="ECO:0007669"/>
    <property type="project" value="TreeGrafter"/>
</dbReference>
<evidence type="ECO:0000313" key="2">
    <source>
        <dbReference type="EMBL" id="ORY53872.1"/>
    </source>
</evidence>
<dbReference type="AlphaFoldDB" id="A0A1Y2D3L0"/>
<name>A0A1Y2D3L0_9FUNG</name>
<dbReference type="Pfam" id="PF09729">
    <property type="entry name" value="Gti1_Pac2"/>
    <property type="match status" value="1"/>
</dbReference>
<feature type="region of interest" description="Disordered" evidence="1">
    <location>
        <begin position="1"/>
        <end position="26"/>
    </location>
</feature>
<dbReference type="PANTHER" id="PTHR28027:SF2">
    <property type="entry name" value="TRANSCRIPTIONAL REGULATOR MIT1"/>
    <property type="match status" value="1"/>
</dbReference>
<reference evidence="2 3" key="1">
    <citation type="submission" date="2016-07" db="EMBL/GenBank/DDBJ databases">
        <title>Pervasive Adenine N6-methylation of Active Genes in Fungi.</title>
        <authorList>
            <consortium name="DOE Joint Genome Institute"/>
            <person name="Mondo S.J."/>
            <person name="Dannebaum R.O."/>
            <person name="Kuo R.C."/>
            <person name="Labutti K."/>
            <person name="Haridas S."/>
            <person name="Kuo A."/>
            <person name="Salamov A."/>
            <person name="Ahrendt S.R."/>
            <person name="Lipzen A."/>
            <person name="Sullivan W."/>
            <person name="Andreopoulos W.B."/>
            <person name="Clum A."/>
            <person name="Lindquist E."/>
            <person name="Daum C."/>
            <person name="Ramamoorthy G.K."/>
            <person name="Gryganskyi A."/>
            <person name="Culley D."/>
            <person name="Magnuson J.K."/>
            <person name="James T.Y."/>
            <person name="O'Malley M.A."/>
            <person name="Stajich J.E."/>
            <person name="Spatafora J.W."/>
            <person name="Visel A."/>
            <person name="Grigoriev I.V."/>
        </authorList>
    </citation>
    <scope>NUCLEOTIDE SEQUENCE [LARGE SCALE GENOMIC DNA]</scope>
    <source>
        <strain evidence="2 3">JEL800</strain>
    </source>
</reference>
<sequence>MSLPNHANAAGLPSTNPGSTSMSGSFEANAVEPSQTWFGFVKDPVDAALLVAACIAGQLQSFNQAPAGTLYIRSGTVLVFQDSQAQMIRWRDGRRWSPSRPQGQWLLYREVESNTLPNRTAHIKEQSTRFVNMSLRGNCRFIPNGLCKRTIGVTGGDGHKYRIVSYFHPADAEPYYEDSRSSVAAEATTTFQIPSKLPEFQQYIKSIDTELQVTSDNESRLKTRRPQPIAPIDTLILQMMLTLHHKSITNPHRNAQQPTHTTNRITKPHTLDHTLYSHVITFKRLHHAHLHNNLYP</sequence>
<gene>
    <name evidence="2" type="ORF">BCR33DRAFT_10585</name>
</gene>
<dbReference type="OrthoDB" id="5572844at2759"/>